<dbReference type="InterPro" id="IPR019874">
    <property type="entry name" value="RF_methyltr_PrmC"/>
</dbReference>
<dbReference type="KEGG" id="ddt:AAY81_04570"/>
<dbReference type="InterPro" id="IPR004556">
    <property type="entry name" value="HemK-like"/>
</dbReference>
<sequence length="316" mass="33934">MSETWTVKRILDWISGYLSERGDENPLLSAQWLVAEALGVSRIQLYADLDRPLSMAERDTLRDYTRRRGAGEPLQYITGTTDFRFITVRVKPGVLIPRPETEVLVSEALSACKPRIAALRTASVALEGEAEGEEASTPAEPQPFRVVDLCTGSGCIACSIAKEVLQSQVVATDISDDAIELARLNAAELGLSERVDVVQGDLAKGVPAVWNGTVDLVISNPPYIPTAVLGEMSHEVMDYEPSLALDGGEDGLDLYRRIVPAALELLAPGGVLAVELHETCLDEARAIAVEAGFASCRIAVDLAGRPRVLVASSPLE</sequence>
<dbReference type="InterPro" id="IPR040758">
    <property type="entry name" value="PrmC_N"/>
</dbReference>
<gene>
    <name evidence="5" type="primary">prmC</name>
    <name evidence="8" type="ORF">SAMN02910314_01849</name>
</gene>
<dbReference type="InterPro" id="IPR050320">
    <property type="entry name" value="N5-glutamine_MTase"/>
</dbReference>
<evidence type="ECO:0000256" key="2">
    <source>
        <dbReference type="ARBA" id="ARBA00022679"/>
    </source>
</evidence>
<dbReference type="RefSeq" id="WP_066661923.1">
    <property type="nucleotide sequence ID" value="NZ_CP011402.1"/>
</dbReference>
<dbReference type="PATRIC" id="fig|79604.3.peg.930"/>
<dbReference type="Gene3D" id="3.40.50.150">
    <property type="entry name" value="Vaccinia Virus protein VP39"/>
    <property type="match status" value="1"/>
</dbReference>
<dbReference type="NCBIfam" id="TIGR03534">
    <property type="entry name" value="RF_mod_PrmC"/>
    <property type="match status" value="1"/>
</dbReference>
<evidence type="ECO:0000259" key="7">
    <source>
        <dbReference type="Pfam" id="PF17827"/>
    </source>
</evidence>
<organism evidence="8 9">
    <name type="scientific">Denitrobacterium detoxificans</name>
    <dbReference type="NCBI Taxonomy" id="79604"/>
    <lineage>
        <taxon>Bacteria</taxon>
        <taxon>Bacillati</taxon>
        <taxon>Actinomycetota</taxon>
        <taxon>Coriobacteriia</taxon>
        <taxon>Eggerthellales</taxon>
        <taxon>Eggerthellaceae</taxon>
        <taxon>Denitrobacterium</taxon>
    </lineage>
</organism>
<dbReference type="STRING" id="79604.AAY81_04570"/>
<protein>
    <recommendedName>
        <fullName evidence="5">Release factor glutamine methyltransferase</fullName>
        <shortName evidence="5">RF MTase</shortName>
        <ecNumber evidence="5">2.1.1.297</ecNumber>
    </recommendedName>
    <alternativeName>
        <fullName evidence="5">N5-glutamine methyltransferase PrmC</fullName>
    </alternativeName>
    <alternativeName>
        <fullName evidence="5">Protein-(glutamine-N5) MTase PrmC</fullName>
    </alternativeName>
    <alternativeName>
        <fullName evidence="5">Protein-glutamine N-methyltransferase PrmC</fullName>
    </alternativeName>
</protein>
<dbReference type="PANTHER" id="PTHR18895:SF74">
    <property type="entry name" value="MTRF1L RELEASE FACTOR GLUTAMINE METHYLTRANSFERASE"/>
    <property type="match status" value="1"/>
</dbReference>
<dbReference type="CDD" id="cd02440">
    <property type="entry name" value="AdoMet_MTases"/>
    <property type="match status" value="1"/>
</dbReference>
<feature type="binding site" evidence="5">
    <location>
        <position position="220"/>
    </location>
    <ligand>
        <name>S-adenosyl-L-methionine</name>
        <dbReference type="ChEBI" id="CHEBI:59789"/>
    </ligand>
</feature>
<dbReference type="GO" id="GO:0102559">
    <property type="term" value="F:peptide chain release factor N(5)-glutamine methyltransferase activity"/>
    <property type="evidence" value="ECO:0007669"/>
    <property type="project" value="UniProtKB-EC"/>
</dbReference>
<dbReference type="Proteomes" id="UP000182975">
    <property type="component" value="Unassembled WGS sequence"/>
</dbReference>
<dbReference type="PROSITE" id="PS00092">
    <property type="entry name" value="N6_MTASE"/>
    <property type="match status" value="1"/>
</dbReference>
<reference evidence="9" key="1">
    <citation type="submission" date="2016-10" db="EMBL/GenBank/DDBJ databases">
        <authorList>
            <person name="Varghese N."/>
        </authorList>
    </citation>
    <scope>NUCLEOTIDE SEQUENCE [LARGE SCALE GENOMIC DNA]</scope>
    <source>
        <strain evidence="9">DSM 21843</strain>
    </source>
</reference>
<dbReference type="Gene3D" id="1.10.8.10">
    <property type="entry name" value="DNA helicase RuvA subunit, C-terminal domain"/>
    <property type="match status" value="1"/>
</dbReference>
<dbReference type="Pfam" id="PF17827">
    <property type="entry name" value="PrmC_N"/>
    <property type="match status" value="1"/>
</dbReference>
<comment type="function">
    <text evidence="5">Methylates the class 1 translation termination release factors RF1/PrfA and RF2/PrfB on the glutamine residue of the universally conserved GGQ motif.</text>
</comment>
<feature type="binding site" evidence="5">
    <location>
        <begin position="220"/>
        <end position="223"/>
    </location>
    <ligand>
        <name>substrate</name>
    </ligand>
</feature>
<keyword evidence="1 5" id="KW-0489">Methyltransferase</keyword>
<proteinExistence type="inferred from homology"/>
<feature type="domain" description="Release factor glutamine methyltransferase N-terminal" evidence="7">
    <location>
        <begin position="10"/>
        <end position="79"/>
    </location>
</feature>
<keyword evidence="3 5" id="KW-0949">S-adenosyl-L-methionine</keyword>
<evidence type="ECO:0000313" key="9">
    <source>
        <dbReference type="Proteomes" id="UP000182975"/>
    </source>
</evidence>
<name>A0A172RXS9_9ACTN</name>
<evidence type="ECO:0000256" key="3">
    <source>
        <dbReference type="ARBA" id="ARBA00022691"/>
    </source>
</evidence>
<dbReference type="InterPro" id="IPR002052">
    <property type="entry name" value="DNA_methylase_N6_adenine_CS"/>
</dbReference>
<evidence type="ECO:0000256" key="1">
    <source>
        <dbReference type="ARBA" id="ARBA00022603"/>
    </source>
</evidence>
<keyword evidence="9" id="KW-1185">Reference proteome</keyword>
<keyword evidence="2 5" id="KW-0808">Transferase</keyword>
<feature type="domain" description="Methyltransferase small" evidence="6">
    <location>
        <begin position="145"/>
        <end position="223"/>
    </location>
</feature>
<accession>A0A172RXS9</accession>
<dbReference type="Pfam" id="PF05175">
    <property type="entry name" value="MTS"/>
    <property type="match status" value="1"/>
</dbReference>
<dbReference type="AlphaFoldDB" id="A0A172RXS9"/>
<dbReference type="NCBIfam" id="TIGR00536">
    <property type="entry name" value="hemK_fam"/>
    <property type="match status" value="1"/>
</dbReference>
<dbReference type="InterPro" id="IPR029063">
    <property type="entry name" value="SAM-dependent_MTases_sf"/>
</dbReference>
<dbReference type="SUPFAM" id="SSF53335">
    <property type="entry name" value="S-adenosyl-L-methionine-dependent methyltransferases"/>
    <property type="match status" value="1"/>
</dbReference>
<feature type="binding site" evidence="5">
    <location>
        <position position="173"/>
    </location>
    <ligand>
        <name>S-adenosyl-L-methionine</name>
        <dbReference type="ChEBI" id="CHEBI:59789"/>
    </ligand>
</feature>
<evidence type="ECO:0000313" key="8">
    <source>
        <dbReference type="EMBL" id="SEO99312.1"/>
    </source>
</evidence>
<dbReference type="GO" id="GO:0003676">
    <property type="term" value="F:nucleic acid binding"/>
    <property type="evidence" value="ECO:0007669"/>
    <property type="project" value="InterPro"/>
</dbReference>
<dbReference type="InterPro" id="IPR007848">
    <property type="entry name" value="Small_mtfrase_dom"/>
</dbReference>
<evidence type="ECO:0000256" key="5">
    <source>
        <dbReference type="HAMAP-Rule" id="MF_02126"/>
    </source>
</evidence>
<evidence type="ECO:0000256" key="4">
    <source>
        <dbReference type="ARBA" id="ARBA00048391"/>
    </source>
</evidence>
<dbReference type="GO" id="GO:0032259">
    <property type="term" value="P:methylation"/>
    <property type="evidence" value="ECO:0007669"/>
    <property type="project" value="UniProtKB-KW"/>
</dbReference>
<comment type="similarity">
    <text evidence="5">Belongs to the protein N5-glutamine methyltransferase family. PrmC subfamily.</text>
</comment>
<dbReference type="OrthoDB" id="9800643at2"/>
<dbReference type="EMBL" id="FOEC01000016">
    <property type="protein sequence ID" value="SEO99312.1"/>
    <property type="molecule type" value="Genomic_DNA"/>
</dbReference>
<dbReference type="EC" id="2.1.1.297" evidence="5"/>
<evidence type="ECO:0000259" key="6">
    <source>
        <dbReference type="Pfam" id="PF05175"/>
    </source>
</evidence>
<comment type="caution">
    <text evidence="5">Lacks conserved residue(s) required for the propagation of feature annotation.</text>
</comment>
<dbReference type="PANTHER" id="PTHR18895">
    <property type="entry name" value="HEMK METHYLTRANSFERASE"/>
    <property type="match status" value="1"/>
</dbReference>
<comment type="catalytic activity">
    <reaction evidence="4 5">
        <text>L-glutaminyl-[peptide chain release factor] + S-adenosyl-L-methionine = N(5)-methyl-L-glutaminyl-[peptide chain release factor] + S-adenosyl-L-homocysteine + H(+)</text>
        <dbReference type="Rhea" id="RHEA:42896"/>
        <dbReference type="Rhea" id="RHEA-COMP:10271"/>
        <dbReference type="Rhea" id="RHEA-COMP:10272"/>
        <dbReference type="ChEBI" id="CHEBI:15378"/>
        <dbReference type="ChEBI" id="CHEBI:30011"/>
        <dbReference type="ChEBI" id="CHEBI:57856"/>
        <dbReference type="ChEBI" id="CHEBI:59789"/>
        <dbReference type="ChEBI" id="CHEBI:61891"/>
        <dbReference type="EC" id="2.1.1.297"/>
    </reaction>
</comment>
<dbReference type="HAMAP" id="MF_02126">
    <property type="entry name" value="RF_methyltr_PrmC"/>
    <property type="match status" value="1"/>
</dbReference>